<dbReference type="AlphaFoldDB" id="A0A4C1VVG8"/>
<name>A0A4C1VVG8_EUMVA</name>
<reference evidence="1 2" key="1">
    <citation type="journal article" date="2019" name="Commun. Biol.">
        <title>The bagworm genome reveals a unique fibroin gene that provides high tensile strength.</title>
        <authorList>
            <person name="Kono N."/>
            <person name="Nakamura H."/>
            <person name="Ohtoshi R."/>
            <person name="Tomita M."/>
            <person name="Numata K."/>
            <person name="Arakawa K."/>
        </authorList>
    </citation>
    <scope>NUCLEOTIDE SEQUENCE [LARGE SCALE GENOMIC DNA]</scope>
</reference>
<proteinExistence type="predicted"/>
<dbReference type="EMBL" id="BGZK01000407">
    <property type="protein sequence ID" value="GBP41847.1"/>
    <property type="molecule type" value="Genomic_DNA"/>
</dbReference>
<keyword evidence="2" id="KW-1185">Reference proteome</keyword>
<accession>A0A4C1VVG8</accession>
<gene>
    <name evidence="1" type="ORF">EVAR_86817_1</name>
</gene>
<organism evidence="1 2">
    <name type="scientific">Eumeta variegata</name>
    <name type="common">Bagworm moth</name>
    <name type="synonym">Eumeta japonica</name>
    <dbReference type="NCBI Taxonomy" id="151549"/>
    <lineage>
        <taxon>Eukaryota</taxon>
        <taxon>Metazoa</taxon>
        <taxon>Ecdysozoa</taxon>
        <taxon>Arthropoda</taxon>
        <taxon>Hexapoda</taxon>
        <taxon>Insecta</taxon>
        <taxon>Pterygota</taxon>
        <taxon>Neoptera</taxon>
        <taxon>Endopterygota</taxon>
        <taxon>Lepidoptera</taxon>
        <taxon>Glossata</taxon>
        <taxon>Ditrysia</taxon>
        <taxon>Tineoidea</taxon>
        <taxon>Psychidae</taxon>
        <taxon>Oiketicinae</taxon>
        <taxon>Eumeta</taxon>
    </lineage>
</organism>
<evidence type="ECO:0000313" key="2">
    <source>
        <dbReference type="Proteomes" id="UP000299102"/>
    </source>
</evidence>
<comment type="caution">
    <text evidence="1">The sequence shown here is derived from an EMBL/GenBank/DDBJ whole genome shotgun (WGS) entry which is preliminary data.</text>
</comment>
<evidence type="ECO:0000313" key="1">
    <source>
        <dbReference type="EMBL" id="GBP41847.1"/>
    </source>
</evidence>
<sequence>MAGKCQGRISRTFTDRSDDASIERNPLFVFMYANVGIYEALIRKLPHCGVTGRAFHLLKLYLIKRIQRVDFNGMRSSEFVISMGVPQAPILGPDLPYGFLGFSPGPRGFKGPPVKSSQKCEKIGGPLSSISPGPPSLTVRPCKVRRQQIDYHNQFSITAIGACRGVRDLATNVYRSVDEKGEERAEGRGRVQEQCIG</sequence>
<protein>
    <submittedName>
        <fullName evidence="1">Uncharacterized protein</fullName>
    </submittedName>
</protein>
<dbReference type="Proteomes" id="UP000299102">
    <property type="component" value="Unassembled WGS sequence"/>
</dbReference>